<comment type="caution">
    <text evidence="1">The sequence shown here is derived from an EMBL/GenBank/DDBJ whole genome shotgun (WGS) entry which is preliminary data.</text>
</comment>
<accession>A0A395RQH2</accession>
<keyword evidence="2" id="KW-1185">Reference proteome</keyword>
<name>A0A395RQH2_9HYPO</name>
<dbReference type="OrthoDB" id="5424209at2759"/>
<evidence type="ECO:0000313" key="1">
    <source>
        <dbReference type="EMBL" id="RGP62274.1"/>
    </source>
</evidence>
<sequence length="463" mass="51306">MRTLDWTLIDIIRIGFTSRPWSDGEAPPEKPITLLISVQPDTTTWETGIEAAMACRAILRRFNIFDVEVEVMEACCEALNTETPNPHLKTEPVTGERTDANLQLSELIGTSIASIESPSVEGTKGFYVRLEDHPERLLAVTCQHVLFGRNAKNEDYHHIETDRKVVIQPGDGTWTDTIELLQVCIDRCQARIDCATRLLATNSSDVLGATSIEATSLNTEKAASEAWLSQYHEIQELGKRAIGHVLFSPRYSVSNSGPARPERLRDWALIELDQAKHETPFSAQKNAIVGGHTADILFDKARAKELSRDVRRKYPNKLQIDNNMGTIVLADKCVPDKELRDPEEESMSLDEPAKLVAKFGRSSGLTAGVRNEVKSVKRTIDGAHELISDEWCTMGAKTMGDNSRLPFSTKGDSGSCIFDMEGRIAGLLTSGKGPGGAYDLAYVTPMEWLLHDIRSFGYQVYLA</sequence>
<protein>
    <submittedName>
        <fullName evidence="1">Uncharacterized protein</fullName>
    </submittedName>
</protein>
<gene>
    <name evidence="1" type="ORF">FLONG3_10280</name>
</gene>
<reference evidence="1 2" key="1">
    <citation type="journal article" date="2018" name="PLoS Pathog.">
        <title>Evolution of structural diversity of trichothecenes, a family of toxins produced by plant pathogenic and entomopathogenic fungi.</title>
        <authorList>
            <person name="Proctor R.H."/>
            <person name="McCormick S.P."/>
            <person name="Kim H.S."/>
            <person name="Cardoza R.E."/>
            <person name="Stanley A.M."/>
            <person name="Lindo L."/>
            <person name="Kelly A."/>
            <person name="Brown D.W."/>
            <person name="Lee T."/>
            <person name="Vaughan M.M."/>
            <person name="Alexander N.J."/>
            <person name="Busman M."/>
            <person name="Gutierrez S."/>
        </authorList>
    </citation>
    <scope>NUCLEOTIDE SEQUENCE [LARGE SCALE GENOMIC DNA]</scope>
    <source>
        <strain evidence="1 2">NRRL 20695</strain>
    </source>
</reference>
<dbReference type="AlphaFoldDB" id="A0A395RQH2"/>
<dbReference type="EMBL" id="PXOG01000292">
    <property type="protein sequence ID" value="RGP62274.1"/>
    <property type="molecule type" value="Genomic_DNA"/>
</dbReference>
<dbReference type="STRING" id="694270.A0A395RQH2"/>
<organism evidence="1 2">
    <name type="scientific">Fusarium longipes</name>
    <dbReference type="NCBI Taxonomy" id="694270"/>
    <lineage>
        <taxon>Eukaryota</taxon>
        <taxon>Fungi</taxon>
        <taxon>Dikarya</taxon>
        <taxon>Ascomycota</taxon>
        <taxon>Pezizomycotina</taxon>
        <taxon>Sordariomycetes</taxon>
        <taxon>Hypocreomycetidae</taxon>
        <taxon>Hypocreales</taxon>
        <taxon>Nectriaceae</taxon>
        <taxon>Fusarium</taxon>
    </lineage>
</organism>
<proteinExistence type="predicted"/>
<evidence type="ECO:0000313" key="2">
    <source>
        <dbReference type="Proteomes" id="UP000266234"/>
    </source>
</evidence>
<dbReference type="Proteomes" id="UP000266234">
    <property type="component" value="Unassembled WGS sequence"/>
</dbReference>